<organism evidence="3 4">
    <name type="scientific">Rhodocytophaga aerolata</name>
    <dbReference type="NCBI Taxonomy" id="455078"/>
    <lineage>
        <taxon>Bacteria</taxon>
        <taxon>Pseudomonadati</taxon>
        <taxon>Bacteroidota</taxon>
        <taxon>Cytophagia</taxon>
        <taxon>Cytophagales</taxon>
        <taxon>Rhodocytophagaceae</taxon>
        <taxon>Rhodocytophaga</taxon>
    </lineage>
</organism>
<dbReference type="Pfam" id="PF07705">
    <property type="entry name" value="CARDB"/>
    <property type="match status" value="1"/>
</dbReference>
<protein>
    <submittedName>
        <fullName evidence="3">CARDB domain-containing protein</fullName>
    </submittedName>
</protein>
<dbReference type="InterPro" id="IPR011635">
    <property type="entry name" value="CARDB"/>
</dbReference>
<dbReference type="InterPro" id="IPR013783">
    <property type="entry name" value="Ig-like_fold"/>
</dbReference>
<feature type="chain" id="PRO_5045527214" evidence="1">
    <location>
        <begin position="25"/>
        <end position="163"/>
    </location>
</feature>
<feature type="signal peptide" evidence="1">
    <location>
        <begin position="1"/>
        <end position="24"/>
    </location>
</feature>
<proteinExistence type="predicted"/>
<evidence type="ECO:0000256" key="1">
    <source>
        <dbReference type="SAM" id="SignalP"/>
    </source>
</evidence>
<gene>
    <name evidence="3" type="ORF">Q0590_17460</name>
</gene>
<reference evidence="3" key="1">
    <citation type="submission" date="2023-07" db="EMBL/GenBank/DDBJ databases">
        <title>The genome sequence of Rhodocytophaga aerolata KACC 12507.</title>
        <authorList>
            <person name="Zhang X."/>
        </authorList>
    </citation>
    <scope>NUCLEOTIDE SEQUENCE</scope>
    <source>
        <strain evidence="3">KACC 12507</strain>
    </source>
</reference>
<dbReference type="RefSeq" id="WP_302038870.1">
    <property type="nucleotide sequence ID" value="NZ_JAUKPO010000009.1"/>
</dbReference>
<name>A0ABT8R7I4_9BACT</name>
<dbReference type="EMBL" id="JAUKPO010000009">
    <property type="protein sequence ID" value="MDO1448065.1"/>
    <property type="molecule type" value="Genomic_DNA"/>
</dbReference>
<keyword evidence="1" id="KW-0732">Signal</keyword>
<dbReference type="Proteomes" id="UP001168528">
    <property type="component" value="Unassembled WGS sequence"/>
</dbReference>
<keyword evidence="4" id="KW-1185">Reference proteome</keyword>
<accession>A0ABT8R7I4</accession>
<evidence type="ECO:0000313" key="3">
    <source>
        <dbReference type="EMBL" id="MDO1448065.1"/>
    </source>
</evidence>
<evidence type="ECO:0000259" key="2">
    <source>
        <dbReference type="Pfam" id="PF07705"/>
    </source>
</evidence>
<sequence>MKLRQITQFLYIVLLFLYAAPAYSQTVSGKSNVVHIKVSEQPDGAKPMLSYSGVVFKEQNNNQAIDPQEEASINFTVKNEGKGTSQNLLIKAYASNDIRGLAFPKEVKLDPLAPGKLKEISIPINTSRSLESGTANIIIEIKEEFEYDPDQIEINILTEEVKR</sequence>
<comment type="caution">
    <text evidence="3">The sequence shown here is derived from an EMBL/GenBank/DDBJ whole genome shotgun (WGS) entry which is preliminary data.</text>
</comment>
<dbReference type="Gene3D" id="2.60.40.10">
    <property type="entry name" value="Immunoglobulins"/>
    <property type="match status" value="1"/>
</dbReference>
<feature type="domain" description="CARDB" evidence="2">
    <location>
        <begin position="57"/>
        <end position="132"/>
    </location>
</feature>
<evidence type="ECO:0000313" key="4">
    <source>
        <dbReference type="Proteomes" id="UP001168528"/>
    </source>
</evidence>